<dbReference type="InterPro" id="IPR012892">
    <property type="entry name" value="Gp58"/>
</dbReference>
<keyword evidence="5" id="KW-1185">Reference proteome</keyword>
<name>A0ABW5Y529_9BACL</name>
<protein>
    <submittedName>
        <fullName evidence="4">Gp58-like family protein</fullName>
    </submittedName>
</protein>
<sequence>MKEKRVKATSKVSLSNNTDIHVGPTPPPFPVEGQQWLNTSTNPPQLYVWDGEKWVLQQIDIEKLDPDLIDELKNDTLQKHQELLDEIEGINTSMDNLKQTVEERNQQDDAAFATVTQSIIDNRVEALGWYEENDGRISGIAQSMEGLVLRVGNAERELTTLTLTASGLRSEVNSLNNGTASIMTQMSDRINLRVQKGDVISQISVEADKGVYIAGKAIYLDGTVKVADTFVAPRIISANSANTAYTKIEGQQMTCFGYFSNNWRGKTYAGNHSLEAKVGYIKMKQLDGGNTNALYYSAKGISTRMDADNNGSASGVIEFFADGYTSQANSLVLASSGNIILESTVGSNIFINPAGGSLYVSDKNYNMYDIYAKLADLNRVNAVTAGIGNFYFNSTNINSWSDAIKIGGTTGNVVISGNMTCAKLVETSKRELKKNIQTYEGDALAIINSMRITEYQYLDDIEGIDRPYVGLILDEAPVEVADTKGEGVLVAQGTWLNSRAIQQLLHRVEELERKVA</sequence>
<dbReference type="PROSITE" id="PS51688">
    <property type="entry name" value="ICA"/>
    <property type="match status" value="1"/>
</dbReference>
<gene>
    <name evidence="4" type="ORF">ACFSY7_15490</name>
</gene>
<feature type="domain" description="Peptidase S74" evidence="3">
    <location>
        <begin position="428"/>
        <end position="516"/>
    </location>
</feature>
<feature type="coiled-coil region" evidence="1">
    <location>
        <begin position="80"/>
        <end position="107"/>
    </location>
</feature>
<evidence type="ECO:0000259" key="3">
    <source>
        <dbReference type="PROSITE" id="PS51688"/>
    </source>
</evidence>
<reference evidence="5" key="1">
    <citation type="journal article" date="2019" name="Int. J. Syst. Evol. Microbiol.">
        <title>The Global Catalogue of Microorganisms (GCM) 10K type strain sequencing project: providing services to taxonomists for standard genome sequencing and annotation.</title>
        <authorList>
            <consortium name="The Broad Institute Genomics Platform"/>
            <consortium name="The Broad Institute Genome Sequencing Center for Infectious Disease"/>
            <person name="Wu L."/>
            <person name="Ma J."/>
        </authorList>
    </citation>
    <scope>NUCLEOTIDE SEQUENCE [LARGE SCALE GENOMIC DNA]</scope>
    <source>
        <strain evidence="5">KCTC 33522</strain>
    </source>
</reference>
<dbReference type="Pfam" id="PF13884">
    <property type="entry name" value="Peptidase_S74"/>
    <property type="match status" value="1"/>
</dbReference>
<evidence type="ECO:0000256" key="2">
    <source>
        <dbReference type="SAM" id="MobiDB-lite"/>
    </source>
</evidence>
<proteinExistence type="predicted"/>
<evidence type="ECO:0000313" key="4">
    <source>
        <dbReference type="EMBL" id="MFD2869896.1"/>
    </source>
</evidence>
<dbReference type="Pfam" id="PF07902">
    <property type="entry name" value="Gp58"/>
    <property type="match status" value="1"/>
</dbReference>
<organism evidence="4 5">
    <name type="scientific">Kurthia populi</name>
    <dbReference type="NCBI Taxonomy" id="1562132"/>
    <lineage>
        <taxon>Bacteria</taxon>
        <taxon>Bacillati</taxon>
        <taxon>Bacillota</taxon>
        <taxon>Bacilli</taxon>
        <taxon>Bacillales</taxon>
        <taxon>Caryophanaceae</taxon>
        <taxon>Kurthia</taxon>
    </lineage>
</organism>
<feature type="region of interest" description="Disordered" evidence="2">
    <location>
        <begin position="1"/>
        <end position="36"/>
    </location>
</feature>
<dbReference type="Proteomes" id="UP001597568">
    <property type="component" value="Unassembled WGS sequence"/>
</dbReference>
<keyword evidence="1" id="KW-0175">Coiled coil</keyword>
<accession>A0ABW5Y529</accession>
<evidence type="ECO:0000256" key="1">
    <source>
        <dbReference type="SAM" id="Coils"/>
    </source>
</evidence>
<dbReference type="InterPro" id="IPR030392">
    <property type="entry name" value="S74_ICA"/>
</dbReference>
<comment type="caution">
    <text evidence="4">The sequence shown here is derived from an EMBL/GenBank/DDBJ whole genome shotgun (WGS) entry which is preliminary data.</text>
</comment>
<feature type="compositionally biased region" description="Polar residues" evidence="2">
    <location>
        <begin position="10"/>
        <end position="19"/>
    </location>
</feature>
<dbReference type="RefSeq" id="WP_380148550.1">
    <property type="nucleotide sequence ID" value="NZ_JBHUOR010000130.1"/>
</dbReference>
<evidence type="ECO:0000313" key="5">
    <source>
        <dbReference type="Proteomes" id="UP001597568"/>
    </source>
</evidence>
<dbReference type="EMBL" id="JBHUOR010000130">
    <property type="protein sequence ID" value="MFD2869896.1"/>
    <property type="molecule type" value="Genomic_DNA"/>
</dbReference>